<dbReference type="CDD" id="cd02440">
    <property type="entry name" value="AdoMet_MTases"/>
    <property type="match status" value="1"/>
</dbReference>
<sequence length="202" mass="21718">MNTPPSQWASIVEADPQHSHRYAERFRQLEAQGTDIYGEARLLDAMVPRGSRILDAGCGAGRSGGYLARQGHTVVGVDLDPVLIQAAEEDFPGATWLVGDLAELDLPSRGIEEPFDAIVCAGNVMTFLHPATRVAVLTRLGAHLTDNGRAVVGFGAGRGYSFDAYAADVTRAGLRIDARFATWDLRPFTGTSDFMVSLLSRA</sequence>
<dbReference type="Pfam" id="PF13649">
    <property type="entry name" value="Methyltransf_25"/>
    <property type="match status" value="1"/>
</dbReference>
<proteinExistence type="predicted"/>
<evidence type="ECO:0000313" key="3">
    <source>
        <dbReference type="Proteomes" id="UP001442841"/>
    </source>
</evidence>
<dbReference type="SUPFAM" id="SSF53335">
    <property type="entry name" value="S-adenosyl-L-methionine-dependent methyltransferases"/>
    <property type="match status" value="1"/>
</dbReference>
<protein>
    <submittedName>
        <fullName evidence="2">Class I SAM-dependent methyltransferase</fullName>
        <ecNumber evidence="2">2.1.-.-</ecNumber>
    </submittedName>
</protein>
<dbReference type="PANTHER" id="PTHR43464:SF23">
    <property type="entry name" value="JUVENILE HORMONE ACID O-METHYLTRANSFERASE"/>
    <property type="match status" value="1"/>
</dbReference>
<dbReference type="PANTHER" id="PTHR43464">
    <property type="entry name" value="METHYLTRANSFERASE"/>
    <property type="match status" value="1"/>
</dbReference>
<accession>A0ABZ3FWT3</accession>
<dbReference type="EMBL" id="CP154795">
    <property type="protein sequence ID" value="XAN09145.1"/>
    <property type="molecule type" value="Genomic_DNA"/>
</dbReference>
<keyword evidence="2" id="KW-0489">Methyltransferase</keyword>
<evidence type="ECO:0000259" key="1">
    <source>
        <dbReference type="Pfam" id="PF13649"/>
    </source>
</evidence>
<dbReference type="EC" id="2.1.-.-" evidence="2"/>
<dbReference type="InterPro" id="IPR029063">
    <property type="entry name" value="SAM-dependent_MTases_sf"/>
</dbReference>
<keyword evidence="3" id="KW-1185">Reference proteome</keyword>
<dbReference type="Proteomes" id="UP001442841">
    <property type="component" value="Chromosome"/>
</dbReference>
<dbReference type="RefSeq" id="WP_425310598.1">
    <property type="nucleotide sequence ID" value="NZ_CP154795.1"/>
</dbReference>
<keyword evidence="2" id="KW-0808">Transferase</keyword>
<organism evidence="2 3">
    <name type="scientific">Ammonicoccus fulvus</name>
    <dbReference type="NCBI Taxonomy" id="3138240"/>
    <lineage>
        <taxon>Bacteria</taxon>
        <taxon>Bacillati</taxon>
        <taxon>Actinomycetota</taxon>
        <taxon>Actinomycetes</taxon>
        <taxon>Propionibacteriales</taxon>
        <taxon>Propionibacteriaceae</taxon>
        <taxon>Ammonicoccus</taxon>
    </lineage>
</organism>
<dbReference type="GO" id="GO:0032259">
    <property type="term" value="P:methylation"/>
    <property type="evidence" value="ECO:0007669"/>
    <property type="project" value="UniProtKB-KW"/>
</dbReference>
<reference evidence="2 3" key="1">
    <citation type="submission" date="2024-04" db="EMBL/GenBank/DDBJ databases">
        <title>Isolation of an actinomycete strain from pig manure.</title>
        <authorList>
            <person name="Gong T."/>
            <person name="Yu Z."/>
            <person name="An M."/>
            <person name="Wei C."/>
            <person name="Yang W."/>
            <person name="Liu L."/>
        </authorList>
    </citation>
    <scope>NUCLEOTIDE SEQUENCE [LARGE SCALE GENOMIC DNA]</scope>
    <source>
        <strain evidence="2 3">ZF39</strain>
    </source>
</reference>
<name>A0ABZ3FWT3_9ACTN</name>
<dbReference type="InterPro" id="IPR041698">
    <property type="entry name" value="Methyltransf_25"/>
</dbReference>
<dbReference type="Gene3D" id="3.40.50.150">
    <property type="entry name" value="Vaccinia Virus protein VP39"/>
    <property type="match status" value="1"/>
</dbReference>
<evidence type="ECO:0000313" key="2">
    <source>
        <dbReference type="EMBL" id="XAN09145.1"/>
    </source>
</evidence>
<gene>
    <name evidence="2" type="ORF">AADG42_18085</name>
</gene>
<feature type="domain" description="Methyltransferase" evidence="1">
    <location>
        <begin position="53"/>
        <end position="148"/>
    </location>
</feature>
<dbReference type="GO" id="GO:0008168">
    <property type="term" value="F:methyltransferase activity"/>
    <property type="evidence" value="ECO:0007669"/>
    <property type="project" value="UniProtKB-KW"/>
</dbReference>